<keyword evidence="4 6" id="KW-1133">Transmembrane helix</keyword>
<protein>
    <recommendedName>
        <fullName evidence="7">Type II secretion system protein GspF domain-containing protein</fullName>
    </recommendedName>
</protein>
<reference evidence="8 9" key="1">
    <citation type="submission" date="2017-07" db="EMBL/GenBank/DDBJ databases">
        <title>Brachybacterium sp. VR2415.</title>
        <authorList>
            <person name="Tak E.J."/>
            <person name="Bae J.-W."/>
        </authorList>
    </citation>
    <scope>NUCLEOTIDE SEQUENCE [LARGE SCALE GENOMIC DNA]</scope>
    <source>
        <strain evidence="8 9">VR2415</strain>
        <plasmid evidence="9">unnamed1 sequence</plasmid>
    </source>
</reference>
<accession>A0A220UGI4</accession>
<name>A0A220UGI4_9MICO</name>
<evidence type="ECO:0000256" key="1">
    <source>
        <dbReference type="ARBA" id="ARBA00004651"/>
    </source>
</evidence>
<organism evidence="8 9">
    <name type="scientific">Brachybacterium avium</name>
    <dbReference type="NCBI Taxonomy" id="2017485"/>
    <lineage>
        <taxon>Bacteria</taxon>
        <taxon>Bacillati</taxon>
        <taxon>Actinomycetota</taxon>
        <taxon>Actinomycetes</taxon>
        <taxon>Micrococcales</taxon>
        <taxon>Dermabacteraceae</taxon>
        <taxon>Brachybacterium</taxon>
    </lineage>
</organism>
<keyword evidence="2" id="KW-1003">Cell membrane</keyword>
<dbReference type="PANTHER" id="PTHR35007">
    <property type="entry name" value="INTEGRAL MEMBRANE PROTEIN-RELATED"/>
    <property type="match status" value="1"/>
</dbReference>
<keyword evidence="9" id="KW-1185">Reference proteome</keyword>
<dbReference type="PANTHER" id="PTHR35007:SF1">
    <property type="entry name" value="PILUS ASSEMBLY PROTEIN"/>
    <property type="match status" value="1"/>
</dbReference>
<dbReference type="AlphaFoldDB" id="A0A220UGI4"/>
<evidence type="ECO:0000256" key="4">
    <source>
        <dbReference type="ARBA" id="ARBA00022989"/>
    </source>
</evidence>
<feature type="transmembrane region" description="Helical" evidence="6">
    <location>
        <begin position="6"/>
        <end position="24"/>
    </location>
</feature>
<geneLocation type="plasmid" evidence="9">
    <name>unnamed1 sequence</name>
</geneLocation>
<evidence type="ECO:0000313" key="9">
    <source>
        <dbReference type="Proteomes" id="UP000198398"/>
    </source>
</evidence>
<keyword evidence="5 6" id="KW-0472">Membrane</keyword>
<evidence type="ECO:0000256" key="2">
    <source>
        <dbReference type="ARBA" id="ARBA00022475"/>
    </source>
</evidence>
<dbReference type="GO" id="GO:0005886">
    <property type="term" value="C:plasma membrane"/>
    <property type="evidence" value="ECO:0007669"/>
    <property type="project" value="UniProtKB-SubCell"/>
</dbReference>
<comment type="subcellular location">
    <subcellularLocation>
        <location evidence="1">Cell membrane</location>
        <topology evidence="1">Multi-pass membrane protein</topology>
    </subcellularLocation>
</comment>
<feature type="domain" description="Type II secretion system protein GspF" evidence="7">
    <location>
        <begin position="163"/>
        <end position="288"/>
    </location>
</feature>
<dbReference type="EMBL" id="CP022317">
    <property type="protein sequence ID" value="ASK67277.1"/>
    <property type="molecule type" value="Genomic_DNA"/>
</dbReference>
<evidence type="ECO:0000259" key="7">
    <source>
        <dbReference type="Pfam" id="PF00482"/>
    </source>
</evidence>
<feature type="transmembrane region" description="Helical" evidence="6">
    <location>
        <begin position="96"/>
        <end position="114"/>
    </location>
</feature>
<evidence type="ECO:0000256" key="6">
    <source>
        <dbReference type="SAM" id="Phobius"/>
    </source>
</evidence>
<dbReference type="KEGG" id="brv:CFK39_15645"/>
<dbReference type="OrthoDB" id="5243064at2"/>
<feature type="transmembrane region" description="Helical" evidence="6">
    <location>
        <begin position="120"/>
        <end position="137"/>
    </location>
</feature>
<keyword evidence="8" id="KW-0614">Plasmid</keyword>
<gene>
    <name evidence="8" type="ORF">CFK39_15645</name>
</gene>
<evidence type="ECO:0000313" key="8">
    <source>
        <dbReference type="EMBL" id="ASK67277.1"/>
    </source>
</evidence>
<dbReference type="Proteomes" id="UP000198398">
    <property type="component" value="Plasmid unnamed1"/>
</dbReference>
<proteinExistence type="predicted"/>
<feature type="transmembrane region" description="Helical" evidence="6">
    <location>
        <begin position="274"/>
        <end position="294"/>
    </location>
</feature>
<dbReference type="Pfam" id="PF00482">
    <property type="entry name" value="T2SSF"/>
    <property type="match status" value="1"/>
</dbReference>
<dbReference type="RefSeq" id="WP_089066508.1">
    <property type="nucleotide sequence ID" value="NZ_CP022317.1"/>
</dbReference>
<sequence>MTPIVLLVGATIGAGIFVLIRAAMPTQPALSSAVERLTAAPDASQSPDAEPEGFEERLGAWAERTLTQLPLIVTPRRDLALIGWSSRTFYGKKAKAALFGLSLPAILSALAYIAQIPLPLVGSVGAMLVLALVFFLLPDLEVRQRAAEERQHYSKVLASYVDFVALSRNGGAGPAQAMTEAASIGDHELFARIRQLIERSRLRGTDAWNDLRELGEEIGVNDLNEIADIIRLSGEEGASIKDNLHARARSMRNAQLRDEQGVANARSEGMVAPLAILAVTFIALLITPSILNLLSY</sequence>
<evidence type="ECO:0000256" key="3">
    <source>
        <dbReference type="ARBA" id="ARBA00022692"/>
    </source>
</evidence>
<dbReference type="InterPro" id="IPR018076">
    <property type="entry name" value="T2SS_GspF_dom"/>
</dbReference>
<evidence type="ECO:0000256" key="5">
    <source>
        <dbReference type="ARBA" id="ARBA00023136"/>
    </source>
</evidence>
<keyword evidence="3 6" id="KW-0812">Transmembrane</keyword>